<evidence type="ECO:0000313" key="3">
    <source>
        <dbReference type="Proteomes" id="UP000620124"/>
    </source>
</evidence>
<gene>
    <name evidence="2" type="ORF">MVEN_00789900</name>
</gene>
<reference evidence="2" key="1">
    <citation type="submission" date="2020-05" db="EMBL/GenBank/DDBJ databases">
        <title>Mycena genomes resolve the evolution of fungal bioluminescence.</title>
        <authorList>
            <person name="Tsai I.J."/>
        </authorList>
    </citation>
    <scope>NUCLEOTIDE SEQUENCE</scope>
    <source>
        <strain evidence="2">CCC161011</strain>
    </source>
</reference>
<dbReference type="Proteomes" id="UP000620124">
    <property type="component" value="Unassembled WGS sequence"/>
</dbReference>
<feature type="chain" id="PRO_5034517880" evidence="1">
    <location>
        <begin position="19"/>
        <end position="178"/>
    </location>
</feature>
<accession>A0A8H6YG63</accession>
<name>A0A8H6YG63_9AGAR</name>
<dbReference type="EMBL" id="JACAZI010000005">
    <property type="protein sequence ID" value="KAF7360585.1"/>
    <property type="molecule type" value="Genomic_DNA"/>
</dbReference>
<keyword evidence="1" id="KW-0732">Signal</keyword>
<keyword evidence="3" id="KW-1185">Reference proteome</keyword>
<organism evidence="2 3">
    <name type="scientific">Mycena venus</name>
    <dbReference type="NCBI Taxonomy" id="2733690"/>
    <lineage>
        <taxon>Eukaryota</taxon>
        <taxon>Fungi</taxon>
        <taxon>Dikarya</taxon>
        <taxon>Basidiomycota</taxon>
        <taxon>Agaricomycotina</taxon>
        <taxon>Agaricomycetes</taxon>
        <taxon>Agaricomycetidae</taxon>
        <taxon>Agaricales</taxon>
        <taxon>Marasmiineae</taxon>
        <taxon>Mycenaceae</taxon>
        <taxon>Mycena</taxon>
    </lineage>
</organism>
<dbReference type="AlphaFoldDB" id="A0A8H6YG63"/>
<comment type="caution">
    <text evidence="2">The sequence shown here is derived from an EMBL/GenBank/DDBJ whole genome shotgun (WGS) entry which is preliminary data.</text>
</comment>
<evidence type="ECO:0000313" key="2">
    <source>
        <dbReference type="EMBL" id="KAF7360585.1"/>
    </source>
</evidence>
<feature type="signal peptide" evidence="1">
    <location>
        <begin position="1"/>
        <end position="18"/>
    </location>
</feature>
<proteinExistence type="predicted"/>
<dbReference type="OrthoDB" id="3105260at2759"/>
<sequence length="178" mass="19313">MLFPSSCLVALSLVCTQATSTHIGIPAIGDKAIPSSNLGTPEKFAIPVTINNVATNGSIYDAADGASEADVLVAPAGIDHGDYVCLSMILQWNRWQVDTDTWIFNNRMTEKWLGVGETTGRLVTGERPTVFAVDHAGGPHIQLVIKMPNADQVWEEVYDGLVELKPANGKFCQHWIYS</sequence>
<evidence type="ECO:0000256" key="1">
    <source>
        <dbReference type="SAM" id="SignalP"/>
    </source>
</evidence>
<protein>
    <submittedName>
        <fullName evidence="2">Uncharacterized protein</fullName>
    </submittedName>
</protein>